<dbReference type="AlphaFoldDB" id="A0AA41VSG6"/>
<dbReference type="EMBL" id="JAJJMA010284067">
    <property type="protein sequence ID" value="MCL7046646.1"/>
    <property type="molecule type" value="Genomic_DNA"/>
</dbReference>
<evidence type="ECO:0000313" key="2">
    <source>
        <dbReference type="EMBL" id="MCL7046646.1"/>
    </source>
</evidence>
<sequence>MGDGDVNVDLDADHDLESDVEDEEPDNVEEEVVAAPKRTTKKKIPKVHGPEDYDWNNARVMIHFLK</sequence>
<feature type="region of interest" description="Disordered" evidence="1">
    <location>
        <begin position="1"/>
        <end position="50"/>
    </location>
</feature>
<organism evidence="2 3">
    <name type="scientific">Papaver nudicaule</name>
    <name type="common">Iceland poppy</name>
    <dbReference type="NCBI Taxonomy" id="74823"/>
    <lineage>
        <taxon>Eukaryota</taxon>
        <taxon>Viridiplantae</taxon>
        <taxon>Streptophyta</taxon>
        <taxon>Embryophyta</taxon>
        <taxon>Tracheophyta</taxon>
        <taxon>Spermatophyta</taxon>
        <taxon>Magnoliopsida</taxon>
        <taxon>Ranunculales</taxon>
        <taxon>Papaveraceae</taxon>
        <taxon>Papaveroideae</taxon>
        <taxon>Papaver</taxon>
    </lineage>
</organism>
<feature type="non-terminal residue" evidence="2">
    <location>
        <position position="66"/>
    </location>
</feature>
<keyword evidence="3" id="KW-1185">Reference proteome</keyword>
<protein>
    <submittedName>
        <fullName evidence="2">Uncharacterized protein</fullName>
    </submittedName>
</protein>
<evidence type="ECO:0000256" key="1">
    <source>
        <dbReference type="SAM" id="MobiDB-lite"/>
    </source>
</evidence>
<dbReference type="Proteomes" id="UP001177140">
    <property type="component" value="Unassembled WGS sequence"/>
</dbReference>
<name>A0AA41VSG6_PAPNU</name>
<evidence type="ECO:0000313" key="3">
    <source>
        <dbReference type="Proteomes" id="UP001177140"/>
    </source>
</evidence>
<proteinExistence type="predicted"/>
<accession>A0AA41VSG6</accession>
<comment type="caution">
    <text evidence="2">The sequence shown here is derived from an EMBL/GenBank/DDBJ whole genome shotgun (WGS) entry which is preliminary data.</text>
</comment>
<reference evidence="2" key="1">
    <citation type="submission" date="2022-03" db="EMBL/GenBank/DDBJ databases">
        <title>A functionally conserved STORR gene fusion in Papaver species that diverged 16.8 million years ago.</title>
        <authorList>
            <person name="Catania T."/>
        </authorList>
    </citation>
    <scope>NUCLEOTIDE SEQUENCE</scope>
    <source>
        <strain evidence="2">S-191538</strain>
    </source>
</reference>
<feature type="compositionally biased region" description="Acidic residues" evidence="1">
    <location>
        <begin position="1"/>
        <end position="10"/>
    </location>
</feature>
<gene>
    <name evidence="2" type="ORF">MKW94_000447</name>
</gene>
<feature type="compositionally biased region" description="Acidic residues" evidence="1">
    <location>
        <begin position="18"/>
        <end position="32"/>
    </location>
</feature>